<dbReference type="Gene3D" id="3.40.50.1000">
    <property type="entry name" value="HAD superfamily/HAD-like"/>
    <property type="match status" value="1"/>
</dbReference>
<reference evidence="5 6" key="1">
    <citation type="submission" date="2019-02" db="EMBL/GenBank/DDBJ databases">
        <title>Deep-cultivation of Planctomycetes and their phenomic and genomic characterization uncovers novel biology.</title>
        <authorList>
            <person name="Wiegand S."/>
            <person name="Jogler M."/>
            <person name="Boedeker C."/>
            <person name="Pinto D."/>
            <person name="Vollmers J."/>
            <person name="Rivas-Marin E."/>
            <person name="Kohn T."/>
            <person name="Peeters S.H."/>
            <person name="Heuer A."/>
            <person name="Rast P."/>
            <person name="Oberbeckmann S."/>
            <person name="Bunk B."/>
            <person name="Jeske O."/>
            <person name="Meyerdierks A."/>
            <person name="Storesund J.E."/>
            <person name="Kallscheuer N."/>
            <person name="Luecker S."/>
            <person name="Lage O.M."/>
            <person name="Pohl T."/>
            <person name="Merkel B.J."/>
            <person name="Hornburger P."/>
            <person name="Mueller R.-W."/>
            <person name="Bruemmer F."/>
            <person name="Labrenz M."/>
            <person name="Spormann A.M."/>
            <person name="Op Den Camp H."/>
            <person name="Overmann J."/>
            <person name="Amann R."/>
            <person name="Jetten M.S.M."/>
            <person name="Mascher T."/>
            <person name="Medema M.H."/>
            <person name="Devos D.P."/>
            <person name="Kaster A.-K."/>
            <person name="Ovreas L."/>
            <person name="Rohde M."/>
            <person name="Galperin M.Y."/>
            <person name="Jogler C."/>
        </authorList>
    </citation>
    <scope>NUCLEOTIDE SEQUENCE [LARGE SCALE GENOMIC DNA]</scope>
    <source>
        <strain evidence="5 6">Mal64</strain>
    </source>
</reference>
<dbReference type="Pfam" id="PF12710">
    <property type="entry name" value="HAD"/>
    <property type="match status" value="1"/>
</dbReference>
<evidence type="ECO:0000313" key="5">
    <source>
        <dbReference type="EMBL" id="TWT90096.1"/>
    </source>
</evidence>
<protein>
    <recommendedName>
        <fullName evidence="4">phosphoglycolate phosphatase</fullName>
        <ecNumber evidence="4">3.1.3.18</ecNumber>
    </recommendedName>
</protein>
<evidence type="ECO:0000256" key="3">
    <source>
        <dbReference type="ARBA" id="ARBA00006171"/>
    </source>
</evidence>
<sequence>MKACLFDIDGTLVQTGGAGVQAFAQTFAEEFGVPEISRSISFAGRSDRAIAGDLLEIHELGDTPENWSRFQAGYLPRLTKKLAECVGTVLPGVVALLDKLEAQGDVQIGLLTGNIRRGAEAKLSHYGLWDRFAFGGFGDDLPMRDDIAAASVALARARHQAEPLSAHDGHERVVVIGDTPNDITCAHAIGALAVGVPTGHTPVEVIEAEGPDLVVDTLEDDAQILAWFA</sequence>
<dbReference type="EC" id="3.1.3.18" evidence="4"/>
<dbReference type="Gene3D" id="1.10.150.240">
    <property type="entry name" value="Putative phosphatase, domain 2"/>
    <property type="match status" value="1"/>
</dbReference>
<comment type="similarity">
    <text evidence="3">Belongs to the HAD-like hydrolase superfamily. CbbY/CbbZ/Gph/YieH family.</text>
</comment>
<dbReference type="Proteomes" id="UP000315440">
    <property type="component" value="Unassembled WGS sequence"/>
</dbReference>
<proteinExistence type="inferred from homology"/>
<dbReference type="GO" id="GO:0008967">
    <property type="term" value="F:phosphoglycolate phosphatase activity"/>
    <property type="evidence" value="ECO:0007669"/>
    <property type="project" value="UniProtKB-EC"/>
</dbReference>
<dbReference type="InterPro" id="IPR023214">
    <property type="entry name" value="HAD_sf"/>
</dbReference>
<comment type="caution">
    <text evidence="5">The sequence shown here is derived from an EMBL/GenBank/DDBJ whole genome shotgun (WGS) entry which is preliminary data.</text>
</comment>
<dbReference type="RefSeq" id="WP_146396503.1">
    <property type="nucleotide sequence ID" value="NZ_SJPQ01000001.1"/>
</dbReference>
<dbReference type="SUPFAM" id="SSF56784">
    <property type="entry name" value="HAD-like"/>
    <property type="match status" value="1"/>
</dbReference>
<organism evidence="5 6">
    <name type="scientific">Pseudobythopirellula maris</name>
    <dbReference type="NCBI Taxonomy" id="2527991"/>
    <lineage>
        <taxon>Bacteria</taxon>
        <taxon>Pseudomonadati</taxon>
        <taxon>Planctomycetota</taxon>
        <taxon>Planctomycetia</taxon>
        <taxon>Pirellulales</taxon>
        <taxon>Lacipirellulaceae</taxon>
        <taxon>Pseudobythopirellula</taxon>
    </lineage>
</organism>
<dbReference type="InterPro" id="IPR023198">
    <property type="entry name" value="PGP-like_dom2"/>
</dbReference>
<accession>A0A5C5ZS95</accession>
<name>A0A5C5ZS95_9BACT</name>
<comment type="catalytic activity">
    <reaction evidence="1">
        <text>2-phosphoglycolate + H2O = glycolate + phosphate</text>
        <dbReference type="Rhea" id="RHEA:14369"/>
        <dbReference type="ChEBI" id="CHEBI:15377"/>
        <dbReference type="ChEBI" id="CHEBI:29805"/>
        <dbReference type="ChEBI" id="CHEBI:43474"/>
        <dbReference type="ChEBI" id="CHEBI:58033"/>
        <dbReference type="EC" id="3.1.3.18"/>
    </reaction>
</comment>
<evidence type="ECO:0000313" key="6">
    <source>
        <dbReference type="Proteomes" id="UP000315440"/>
    </source>
</evidence>
<dbReference type="EMBL" id="SJPQ01000001">
    <property type="protein sequence ID" value="TWT90096.1"/>
    <property type="molecule type" value="Genomic_DNA"/>
</dbReference>
<dbReference type="InterPro" id="IPR036412">
    <property type="entry name" value="HAD-like_sf"/>
</dbReference>
<dbReference type="GO" id="GO:0005829">
    <property type="term" value="C:cytosol"/>
    <property type="evidence" value="ECO:0007669"/>
    <property type="project" value="TreeGrafter"/>
</dbReference>
<dbReference type="GO" id="GO:0006281">
    <property type="term" value="P:DNA repair"/>
    <property type="evidence" value="ECO:0007669"/>
    <property type="project" value="TreeGrafter"/>
</dbReference>
<dbReference type="PANTHER" id="PTHR43434">
    <property type="entry name" value="PHOSPHOGLYCOLATE PHOSPHATASE"/>
    <property type="match status" value="1"/>
</dbReference>
<dbReference type="PANTHER" id="PTHR43434:SF1">
    <property type="entry name" value="PHOSPHOGLYCOLATE PHOSPHATASE"/>
    <property type="match status" value="1"/>
</dbReference>
<keyword evidence="6" id="KW-1185">Reference proteome</keyword>
<dbReference type="AlphaFoldDB" id="A0A5C5ZS95"/>
<gene>
    <name evidence="5" type="primary">gph_1</name>
    <name evidence="5" type="ORF">Mal64_04790</name>
</gene>
<evidence type="ECO:0000256" key="2">
    <source>
        <dbReference type="ARBA" id="ARBA00004818"/>
    </source>
</evidence>
<dbReference type="InterPro" id="IPR050155">
    <property type="entry name" value="HAD-like_hydrolase_sf"/>
</dbReference>
<keyword evidence="5" id="KW-0378">Hydrolase</keyword>
<evidence type="ECO:0000256" key="4">
    <source>
        <dbReference type="ARBA" id="ARBA00013078"/>
    </source>
</evidence>
<evidence type="ECO:0000256" key="1">
    <source>
        <dbReference type="ARBA" id="ARBA00000830"/>
    </source>
</evidence>
<dbReference type="OrthoDB" id="9781769at2"/>
<comment type="pathway">
    <text evidence="2">Organic acid metabolism; glycolate biosynthesis; glycolate from 2-phosphoglycolate: step 1/1.</text>
</comment>